<name>A8WTW7_CAEBR</name>
<feature type="compositionally biased region" description="Low complexity" evidence="1">
    <location>
        <begin position="201"/>
        <end position="216"/>
    </location>
</feature>
<reference evidence="3 4" key="2">
    <citation type="journal article" date="2011" name="PLoS Genet.">
        <title>Caenorhabditis briggsae recombinant inbred line genotypes reveal inter-strain incompatibility and the evolution of recombination.</title>
        <authorList>
            <person name="Ross J.A."/>
            <person name="Koboldt D.C."/>
            <person name="Staisch J.E."/>
            <person name="Chamberlin H.M."/>
            <person name="Gupta B.P."/>
            <person name="Miller R.D."/>
            <person name="Baird S.E."/>
            <person name="Haag E.S."/>
        </authorList>
    </citation>
    <scope>NUCLEOTIDE SEQUENCE [LARGE SCALE GENOMIC DNA]</scope>
    <source>
        <strain evidence="3 4">AF16</strain>
    </source>
</reference>
<reference evidence="3 4" key="1">
    <citation type="journal article" date="2003" name="PLoS Biol.">
        <title>The genome sequence of Caenorhabditis briggsae: a platform for comparative genomics.</title>
        <authorList>
            <person name="Stein L.D."/>
            <person name="Bao Z."/>
            <person name="Blasiar D."/>
            <person name="Blumenthal T."/>
            <person name="Brent M.R."/>
            <person name="Chen N."/>
            <person name="Chinwalla A."/>
            <person name="Clarke L."/>
            <person name="Clee C."/>
            <person name="Coghlan A."/>
            <person name="Coulson A."/>
            <person name="D'Eustachio P."/>
            <person name="Fitch D.H."/>
            <person name="Fulton L.A."/>
            <person name="Fulton R.E."/>
            <person name="Griffiths-Jones S."/>
            <person name="Harris T.W."/>
            <person name="Hillier L.W."/>
            <person name="Kamath R."/>
            <person name="Kuwabara P.E."/>
            <person name="Mardis E.R."/>
            <person name="Marra M.A."/>
            <person name="Miner T.L."/>
            <person name="Minx P."/>
            <person name="Mullikin J.C."/>
            <person name="Plumb R.W."/>
            <person name="Rogers J."/>
            <person name="Schein J.E."/>
            <person name="Sohrmann M."/>
            <person name="Spieth J."/>
            <person name="Stajich J.E."/>
            <person name="Wei C."/>
            <person name="Willey D."/>
            <person name="Wilson R.K."/>
            <person name="Durbin R."/>
            <person name="Waterston R.H."/>
        </authorList>
    </citation>
    <scope>NUCLEOTIDE SEQUENCE [LARGE SCALE GENOMIC DNA]</scope>
    <source>
        <strain evidence="3 4">AF16</strain>
    </source>
</reference>
<dbReference type="eggNOG" id="ENOG502SSCM">
    <property type="taxonomic scope" value="Eukaryota"/>
</dbReference>
<dbReference type="STRING" id="6238.A8WTW7"/>
<evidence type="ECO:0000313" key="6">
    <source>
        <dbReference type="WormBase" id="CBG30128"/>
    </source>
</evidence>
<dbReference type="OMA" id="GHYSIST"/>
<keyword evidence="2" id="KW-0472">Membrane</keyword>
<feature type="region of interest" description="Disordered" evidence="1">
    <location>
        <begin position="191"/>
        <end position="216"/>
    </location>
</feature>
<dbReference type="GeneID" id="8572413"/>
<dbReference type="WormBase" id="CBG30128">
    <property type="protein sequence ID" value="CBP44801"/>
    <property type="gene ID" value="WBGene00270452"/>
</dbReference>
<sequence>MFPNISPTCQEGIREACVTLRNACEPQILDDVAGRMTEYESEFGRMLYTISILIMFSFVIIMLMVRSIKRTHSTVEMDALLDAMRFREELDIRDRQRRRLMKAKTKVSAWLNRDKNATSNGQMKSKNSEWKPPPKGTGTRPRGHYSISTVTSDIPEIVVSADDSGNPGLLMRPHTPAISLIYDFGVASPDLEEEPDSRKPSIASSTALPMSSSSSSSLASSIEHKLNSIKSNPRTFSLDTNASTSSRTHRVDIDDKSFSLDVHVDCAGLVSVVRWLLMRKFDVTVFLPVVYNNINNYNSKNAELLTVN</sequence>
<evidence type="ECO:0000313" key="3">
    <source>
        <dbReference type="EMBL" id="CAP23929.1"/>
    </source>
</evidence>
<feature type="transmembrane region" description="Helical" evidence="2">
    <location>
        <begin position="46"/>
        <end position="65"/>
    </location>
</feature>
<dbReference type="WormBase" id="CBG02619">
    <property type="protein sequence ID" value="CBP44747"/>
    <property type="gene ID" value="WBGene00025640"/>
    <property type="gene designation" value="Cbr-mps-1"/>
</dbReference>
<feature type="region of interest" description="Disordered" evidence="1">
    <location>
        <begin position="114"/>
        <end position="145"/>
    </location>
</feature>
<evidence type="ECO:0000313" key="4">
    <source>
        <dbReference type="Proteomes" id="UP000008549"/>
    </source>
</evidence>
<accession>A8WTW7</accession>
<gene>
    <name evidence="5" type="primary">mps-1</name>
    <name evidence="3" type="synonym">Cbr-mps-1</name>
    <name evidence="5" type="ORF">CBG02619</name>
    <name evidence="6" type="ORF">CBG30128</name>
    <name evidence="3" type="ORF">CBG_02619</name>
</gene>
<dbReference type="GO" id="GO:0004521">
    <property type="term" value="F:RNA endonuclease activity"/>
    <property type="evidence" value="ECO:0000318"/>
    <property type="project" value="GO_Central"/>
</dbReference>
<dbReference type="GO" id="GO:0036464">
    <property type="term" value="C:cytoplasmic ribonucleoprotein granule"/>
    <property type="evidence" value="ECO:0000318"/>
    <property type="project" value="GO_Central"/>
</dbReference>
<evidence type="ECO:0000256" key="2">
    <source>
        <dbReference type="SAM" id="Phobius"/>
    </source>
</evidence>
<proteinExistence type="predicted"/>
<dbReference type="InParanoid" id="A8WTW7"/>
<dbReference type="EMBL" id="HE601438">
    <property type="protein sequence ID" value="CAP23929.1"/>
    <property type="molecule type" value="Genomic_DNA"/>
</dbReference>
<keyword evidence="2" id="KW-0812">Transmembrane</keyword>
<keyword evidence="2" id="KW-1133">Transmembrane helix</keyword>
<evidence type="ECO:0000313" key="5">
    <source>
        <dbReference type="WormBase" id="CBG02619"/>
    </source>
</evidence>
<dbReference type="KEGG" id="cbr:CBG_02619"/>
<dbReference type="RefSeq" id="XP_002630897.1">
    <property type="nucleotide sequence ID" value="XM_002630851.1"/>
</dbReference>
<dbReference type="FunCoup" id="A8WTW7">
    <property type="interactions" value="1254"/>
</dbReference>
<dbReference type="AlphaFoldDB" id="A8WTW7"/>
<evidence type="ECO:0000256" key="1">
    <source>
        <dbReference type="SAM" id="MobiDB-lite"/>
    </source>
</evidence>
<dbReference type="HOGENOM" id="CLU_1042918_0_0_1"/>
<dbReference type="CTD" id="8572413"/>
<dbReference type="GO" id="GO:0005634">
    <property type="term" value="C:nucleus"/>
    <property type="evidence" value="ECO:0000318"/>
    <property type="project" value="GO_Central"/>
</dbReference>
<organism evidence="3 4">
    <name type="scientific">Caenorhabditis briggsae</name>
    <dbReference type="NCBI Taxonomy" id="6238"/>
    <lineage>
        <taxon>Eukaryota</taxon>
        <taxon>Metazoa</taxon>
        <taxon>Ecdysozoa</taxon>
        <taxon>Nematoda</taxon>
        <taxon>Chromadorea</taxon>
        <taxon>Rhabditida</taxon>
        <taxon>Rhabditina</taxon>
        <taxon>Rhabditomorpha</taxon>
        <taxon>Rhabditoidea</taxon>
        <taxon>Rhabditidae</taxon>
        <taxon>Peloderinae</taxon>
        <taxon>Caenorhabditis</taxon>
    </lineage>
</organism>
<dbReference type="GO" id="GO:0003729">
    <property type="term" value="F:mRNA binding"/>
    <property type="evidence" value="ECO:0000318"/>
    <property type="project" value="GO_Central"/>
</dbReference>
<keyword evidence="4" id="KW-1185">Reference proteome</keyword>
<protein>
    <submittedName>
        <fullName evidence="3">Protein CBR-MPS-1</fullName>
    </submittedName>
</protein>
<dbReference type="Proteomes" id="UP000008549">
    <property type="component" value="Unassembled WGS sequence"/>
</dbReference>
<feature type="non-terminal residue" evidence="3">
    <location>
        <position position="308"/>
    </location>
</feature>